<accession>A0AA86QEI4</accession>
<evidence type="ECO:0000313" key="3">
    <source>
        <dbReference type="Proteomes" id="UP001642409"/>
    </source>
</evidence>
<dbReference type="Proteomes" id="UP001642409">
    <property type="component" value="Unassembled WGS sequence"/>
</dbReference>
<evidence type="ECO:0000313" key="1">
    <source>
        <dbReference type="EMBL" id="CAI9956603.1"/>
    </source>
</evidence>
<evidence type="ECO:0000313" key="2">
    <source>
        <dbReference type="EMBL" id="CAL6051397.1"/>
    </source>
</evidence>
<protein>
    <submittedName>
        <fullName evidence="2">Hypothetical_protein</fullName>
    </submittedName>
</protein>
<dbReference type="EMBL" id="CATOUU010000878">
    <property type="protein sequence ID" value="CAI9956603.1"/>
    <property type="molecule type" value="Genomic_DNA"/>
</dbReference>
<dbReference type="AlphaFoldDB" id="A0AA86QEI4"/>
<proteinExistence type="predicted"/>
<reference evidence="2 3" key="2">
    <citation type="submission" date="2024-07" db="EMBL/GenBank/DDBJ databases">
        <authorList>
            <person name="Akdeniz Z."/>
        </authorList>
    </citation>
    <scope>NUCLEOTIDE SEQUENCE [LARGE SCALE GENOMIC DNA]</scope>
</reference>
<organism evidence="1">
    <name type="scientific">Hexamita inflata</name>
    <dbReference type="NCBI Taxonomy" id="28002"/>
    <lineage>
        <taxon>Eukaryota</taxon>
        <taxon>Metamonada</taxon>
        <taxon>Diplomonadida</taxon>
        <taxon>Hexamitidae</taxon>
        <taxon>Hexamitinae</taxon>
        <taxon>Hexamita</taxon>
    </lineage>
</organism>
<keyword evidence="3" id="KW-1185">Reference proteome</keyword>
<gene>
    <name evidence="1" type="ORF">HINF_LOCUS44248</name>
    <name evidence="2" type="ORF">HINF_LOCUS44349</name>
</gene>
<sequence length="127" mass="15241">MKIILEQYHYKNTTTVDQKYAGHDKTLYSAHVSSLSLIQSKLAIQMVRRSRLEPDDWLYQIVQYLKFDGILRSFNFTQCWNITKKYNNFTNILDTRYLQQQTRIQVILDFQQSSRISWSVYMSITVK</sequence>
<dbReference type="EMBL" id="CAXDID020000188">
    <property type="protein sequence ID" value="CAL6051397.1"/>
    <property type="molecule type" value="Genomic_DNA"/>
</dbReference>
<comment type="caution">
    <text evidence="1">The sequence shown here is derived from an EMBL/GenBank/DDBJ whole genome shotgun (WGS) entry which is preliminary data.</text>
</comment>
<reference evidence="1" key="1">
    <citation type="submission" date="2023-06" db="EMBL/GenBank/DDBJ databases">
        <authorList>
            <person name="Kurt Z."/>
        </authorList>
    </citation>
    <scope>NUCLEOTIDE SEQUENCE</scope>
</reference>
<name>A0AA86QEI4_9EUKA</name>